<sequence>MIPTVSPGPTPNPASPAAMLRTRSPYSRQVICCVPPTVRNATCPGRSVNVS</sequence>
<accession>A0ABC9YSA9</accession>
<dbReference type="Proteomes" id="UP000037179">
    <property type="component" value="Unassembled WGS sequence"/>
</dbReference>
<proteinExistence type="predicted"/>
<gene>
    <name evidence="2" type="ORF">NSK11_contig00030-0015</name>
</gene>
<name>A0ABC9YSA9_9NOCA</name>
<reference evidence="2 3" key="2">
    <citation type="journal article" date="2016" name="Genome Announc.">
        <title>Draft Genome Sequence of Erythromycin- and Oxytetracycline-Sensitive Nocardia seriolae Strain U-1 (NBRC 110359).</title>
        <authorList>
            <person name="Imajoh M."/>
            <person name="Sukeda M."/>
            <person name="Shimizu M."/>
            <person name="Yamane J."/>
            <person name="Ohnishi K."/>
            <person name="Oshima S."/>
        </authorList>
    </citation>
    <scope>NUCLEOTIDE SEQUENCE [LARGE SCALE GENOMIC DNA]</scope>
    <source>
        <strain evidence="2 3">U-1</strain>
    </source>
</reference>
<organism evidence="2 3">
    <name type="scientific">Nocardia seriolae</name>
    <dbReference type="NCBI Taxonomy" id="37332"/>
    <lineage>
        <taxon>Bacteria</taxon>
        <taxon>Bacillati</taxon>
        <taxon>Actinomycetota</taxon>
        <taxon>Actinomycetes</taxon>
        <taxon>Mycobacteriales</taxon>
        <taxon>Nocardiaceae</taxon>
        <taxon>Nocardia</taxon>
    </lineage>
</organism>
<feature type="region of interest" description="Disordered" evidence="1">
    <location>
        <begin position="1"/>
        <end position="21"/>
    </location>
</feature>
<evidence type="ECO:0000313" key="2">
    <source>
        <dbReference type="EMBL" id="GAP28186.1"/>
    </source>
</evidence>
<evidence type="ECO:0000313" key="3">
    <source>
        <dbReference type="Proteomes" id="UP000037179"/>
    </source>
</evidence>
<dbReference type="EMBL" id="BBYQ01000030">
    <property type="protein sequence ID" value="GAP28186.1"/>
    <property type="molecule type" value="Genomic_DNA"/>
</dbReference>
<comment type="caution">
    <text evidence="2">The sequence shown here is derived from an EMBL/GenBank/DDBJ whole genome shotgun (WGS) entry which is preliminary data.</text>
</comment>
<keyword evidence="3" id="KW-1185">Reference proteome</keyword>
<evidence type="ECO:0000256" key="1">
    <source>
        <dbReference type="SAM" id="MobiDB-lite"/>
    </source>
</evidence>
<dbReference type="AlphaFoldDB" id="A0ABC9YSA9"/>
<reference evidence="3" key="1">
    <citation type="submission" date="2015-07" db="EMBL/GenBank/DDBJ databases">
        <title>Nocardia seriolae U-1 whole genome shotgun sequence.</title>
        <authorList>
            <person name="Imajoh M."/>
            <person name="Fukumoto Y."/>
            <person name="Sukeda M."/>
            <person name="Yamane J."/>
            <person name="Yamasaki K."/>
            <person name="Shimizu M."/>
            <person name="Ohnishi K."/>
            <person name="Oshima S."/>
        </authorList>
    </citation>
    <scope>NUCLEOTIDE SEQUENCE [LARGE SCALE GENOMIC DNA]</scope>
    <source>
        <strain evidence="3">U-1</strain>
    </source>
</reference>
<feature type="compositionally biased region" description="Pro residues" evidence="1">
    <location>
        <begin position="1"/>
        <end position="14"/>
    </location>
</feature>
<protein>
    <submittedName>
        <fullName evidence="2">Uncharacterized protein</fullName>
    </submittedName>
</protein>